<dbReference type="AlphaFoldDB" id="A0A9X9Q7Q1"/>
<organism evidence="2 3">
    <name type="scientific">Gulo gulo</name>
    <name type="common">Wolverine</name>
    <name type="synonym">Gluton</name>
    <dbReference type="NCBI Taxonomy" id="48420"/>
    <lineage>
        <taxon>Eukaryota</taxon>
        <taxon>Metazoa</taxon>
        <taxon>Chordata</taxon>
        <taxon>Craniata</taxon>
        <taxon>Vertebrata</taxon>
        <taxon>Euteleostomi</taxon>
        <taxon>Mammalia</taxon>
        <taxon>Eutheria</taxon>
        <taxon>Laurasiatheria</taxon>
        <taxon>Carnivora</taxon>
        <taxon>Caniformia</taxon>
        <taxon>Musteloidea</taxon>
        <taxon>Mustelidae</taxon>
        <taxon>Guloninae</taxon>
        <taxon>Gulo</taxon>
    </lineage>
</organism>
<feature type="compositionally biased region" description="Gly residues" evidence="1">
    <location>
        <begin position="10"/>
        <end position="19"/>
    </location>
</feature>
<keyword evidence="3" id="KW-1185">Reference proteome</keyword>
<evidence type="ECO:0000313" key="3">
    <source>
        <dbReference type="Proteomes" id="UP000269945"/>
    </source>
</evidence>
<evidence type="ECO:0000256" key="1">
    <source>
        <dbReference type="SAM" id="MobiDB-lite"/>
    </source>
</evidence>
<feature type="non-terminal residue" evidence="2">
    <location>
        <position position="65"/>
    </location>
</feature>
<feature type="non-terminal residue" evidence="2">
    <location>
        <position position="1"/>
    </location>
</feature>
<comment type="caution">
    <text evidence="2">The sequence shown here is derived from an EMBL/GenBank/DDBJ whole genome shotgun (WGS) entry which is preliminary data.</text>
</comment>
<accession>A0A9X9Q7Q1</accession>
<sequence>SAAGRAPRGGNYGKTAGEGRGLRTFAISRPAAHSWHSWDPQEFFPFGSRGKRLGPCGRRARPRGG</sequence>
<dbReference type="Proteomes" id="UP000269945">
    <property type="component" value="Unassembled WGS sequence"/>
</dbReference>
<proteinExistence type="predicted"/>
<reference evidence="2 3" key="1">
    <citation type="submission" date="2018-10" db="EMBL/GenBank/DDBJ databases">
        <authorList>
            <person name="Ekblom R."/>
            <person name="Jareborg N."/>
        </authorList>
    </citation>
    <scope>NUCLEOTIDE SEQUENCE [LARGE SCALE GENOMIC DNA]</scope>
    <source>
        <tissue evidence="2">Muscle</tissue>
    </source>
</reference>
<feature type="region of interest" description="Disordered" evidence="1">
    <location>
        <begin position="1"/>
        <end position="21"/>
    </location>
</feature>
<dbReference type="EMBL" id="CYRY02043660">
    <property type="protein sequence ID" value="VCX38232.1"/>
    <property type="molecule type" value="Genomic_DNA"/>
</dbReference>
<evidence type="ECO:0000313" key="2">
    <source>
        <dbReference type="EMBL" id="VCX38232.1"/>
    </source>
</evidence>
<gene>
    <name evidence="2" type="ORF">BN2614_LOCUS1</name>
</gene>
<protein>
    <submittedName>
        <fullName evidence="2">Uncharacterized protein</fullName>
    </submittedName>
</protein>
<name>A0A9X9Q7Q1_GULGU</name>